<evidence type="ECO:0000259" key="1">
    <source>
        <dbReference type="Pfam" id="PF01883"/>
    </source>
</evidence>
<dbReference type="InterPro" id="IPR014291">
    <property type="entry name" value="SUF_FeS_clus_asmbl-assoc"/>
</dbReference>
<gene>
    <name evidence="2" type="ORF">FOKN1_2309</name>
</gene>
<dbReference type="SUPFAM" id="SSF117916">
    <property type="entry name" value="Fe-S cluster assembly (FSCA) domain-like"/>
    <property type="match status" value="1"/>
</dbReference>
<name>A0A1Z4VT59_9GAMM</name>
<dbReference type="OrthoDB" id="9805360at2"/>
<dbReference type="AlphaFoldDB" id="A0A1Z4VT59"/>
<dbReference type="InterPro" id="IPR052339">
    <property type="entry name" value="Fe-S_Maturation_MIP18"/>
</dbReference>
<reference evidence="2 3" key="1">
    <citation type="submission" date="2017-05" db="EMBL/GenBank/DDBJ databases">
        <title>Thiocyanate degradation by Thiohalobacter thiocyanaticus FOKN1.</title>
        <authorList>
            <person name="Oshiki M."/>
            <person name="Fukushima T."/>
            <person name="Kawano S."/>
            <person name="Nakagawa J."/>
        </authorList>
    </citation>
    <scope>NUCLEOTIDE SEQUENCE [LARGE SCALE GENOMIC DNA]</scope>
    <source>
        <strain evidence="2 3">FOKN1</strain>
    </source>
</reference>
<dbReference type="Gene3D" id="3.30.300.130">
    <property type="entry name" value="Fe-S cluster assembly (FSCA)"/>
    <property type="match status" value="1"/>
</dbReference>
<proteinExistence type="predicted"/>
<dbReference type="InterPro" id="IPR034904">
    <property type="entry name" value="FSCA_dom_sf"/>
</dbReference>
<dbReference type="EMBL" id="AP018052">
    <property type="protein sequence ID" value="BAZ94683.1"/>
    <property type="molecule type" value="Genomic_DNA"/>
</dbReference>
<protein>
    <submittedName>
        <fullName evidence="2">Iron sulfur cluster assembly protein</fullName>
    </submittedName>
</protein>
<dbReference type="Proteomes" id="UP000218765">
    <property type="component" value="Chromosome"/>
</dbReference>
<dbReference type="KEGG" id="ttc:FOKN1_2309"/>
<dbReference type="Pfam" id="PF01883">
    <property type="entry name" value="FeS_assembly_P"/>
    <property type="match status" value="1"/>
</dbReference>
<feature type="domain" description="MIP18 family-like" evidence="1">
    <location>
        <begin position="38"/>
        <end position="111"/>
    </location>
</feature>
<evidence type="ECO:0000313" key="2">
    <source>
        <dbReference type="EMBL" id="BAZ94683.1"/>
    </source>
</evidence>
<dbReference type="PANTHER" id="PTHR42831:SF1">
    <property type="entry name" value="FE-S PROTEIN MATURATION AUXILIARY FACTOR YITW"/>
    <property type="match status" value="1"/>
</dbReference>
<dbReference type="NCBIfam" id="TIGR02945">
    <property type="entry name" value="SUF_assoc"/>
    <property type="match status" value="1"/>
</dbReference>
<accession>A0A1Z4VT59</accession>
<keyword evidence="3" id="KW-1185">Reference proteome</keyword>
<dbReference type="PANTHER" id="PTHR42831">
    <property type="entry name" value="FE-S PROTEIN MATURATION AUXILIARY FACTOR YITW"/>
    <property type="match status" value="1"/>
</dbReference>
<dbReference type="InterPro" id="IPR002744">
    <property type="entry name" value="MIP18-like"/>
</dbReference>
<organism evidence="2 3">
    <name type="scientific">Thiohalobacter thiocyanaticus</name>
    <dbReference type="NCBI Taxonomy" id="585455"/>
    <lineage>
        <taxon>Bacteria</taxon>
        <taxon>Pseudomonadati</taxon>
        <taxon>Pseudomonadota</taxon>
        <taxon>Gammaproteobacteria</taxon>
        <taxon>Thiohalobacterales</taxon>
        <taxon>Thiohalobacteraceae</taxon>
        <taxon>Thiohalobacter</taxon>
    </lineage>
</organism>
<sequence>MFERIARFIDKEELDQAGQGHSEPDQDTPLEVEGDTLEERVIAALRTVYDPEIPVNLYDLGLIYKIVIHQASGKVDIDMTLTAPACPVAGSMPGMVAKAVRRLEEVNEVNVELVWDPPWTMDRMSDEARLELGML</sequence>
<dbReference type="RefSeq" id="WP_096366751.1">
    <property type="nucleotide sequence ID" value="NZ_AP018052.1"/>
</dbReference>
<evidence type="ECO:0000313" key="3">
    <source>
        <dbReference type="Proteomes" id="UP000218765"/>
    </source>
</evidence>